<dbReference type="STRING" id="1798375.A2773_04735"/>
<dbReference type="Gene3D" id="3.90.1010.10">
    <property type="match status" value="1"/>
</dbReference>
<evidence type="ECO:0000259" key="1">
    <source>
        <dbReference type="Pfam" id="PF01592"/>
    </source>
</evidence>
<name>A0A1F5ZST3_9BACT</name>
<evidence type="ECO:0000313" key="3">
    <source>
        <dbReference type="Proteomes" id="UP000177383"/>
    </source>
</evidence>
<dbReference type="GO" id="GO:0005506">
    <property type="term" value="F:iron ion binding"/>
    <property type="evidence" value="ECO:0007669"/>
    <property type="project" value="InterPro"/>
</dbReference>
<dbReference type="GO" id="GO:0051536">
    <property type="term" value="F:iron-sulfur cluster binding"/>
    <property type="evidence" value="ECO:0007669"/>
    <property type="project" value="InterPro"/>
</dbReference>
<feature type="domain" description="NIF system FeS cluster assembly NifU N-terminal" evidence="1">
    <location>
        <begin position="4"/>
        <end position="123"/>
    </location>
</feature>
<reference evidence="2 3" key="1">
    <citation type="journal article" date="2016" name="Nat. Commun.">
        <title>Thousands of microbial genomes shed light on interconnected biogeochemical processes in an aquifer system.</title>
        <authorList>
            <person name="Anantharaman K."/>
            <person name="Brown C.T."/>
            <person name="Hug L.A."/>
            <person name="Sharon I."/>
            <person name="Castelle C.J."/>
            <person name="Probst A.J."/>
            <person name="Thomas B.C."/>
            <person name="Singh A."/>
            <person name="Wilkins M.J."/>
            <person name="Karaoz U."/>
            <person name="Brodie E.L."/>
            <person name="Williams K.H."/>
            <person name="Hubbard S.S."/>
            <person name="Banfield J.F."/>
        </authorList>
    </citation>
    <scope>NUCLEOTIDE SEQUENCE [LARGE SCALE GENOMIC DNA]</scope>
</reference>
<comment type="caution">
    <text evidence="2">The sequence shown here is derived from an EMBL/GenBank/DDBJ whole genome shotgun (WGS) entry which is preliminary data.</text>
</comment>
<dbReference type="SUPFAM" id="SSF82649">
    <property type="entry name" value="SufE/NifU"/>
    <property type="match status" value="1"/>
</dbReference>
<dbReference type="EMBL" id="MFJE01000005">
    <property type="protein sequence ID" value="OGG15167.1"/>
    <property type="molecule type" value="Genomic_DNA"/>
</dbReference>
<dbReference type="PANTHER" id="PTHR10093">
    <property type="entry name" value="IRON-SULFUR CLUSTER ASSEMBLY ENZYME NIFU HOMOLOG"/>
    <property type="match status" value="1"/>
</dbReference>
<dbReference type="AlphaFoldDB" id="A0A1F5ZST3"/>
<protein>
    <submittedName>
        <fullName evidence="2">Fe-S cluster protein</fullName>
    </submittedName>
</protein>
<organism evidence="2 3">
    <name type="scientific">Candidatus Gottesmanbacteria bacterium RIFCSPHIGHO2_01_FULL_39_10</name>
    <dbReference type="NCBI Taxonomy" id="1798375"/>
    <lineage>
        <taxon>Bacteria</taxon>
        <taxon>Candidatus Gottesmaniibacteriota</taxon>
    </lineage>
</organism>
<dbReference type="Pfam" id="PF01592">
    <property type="entry name" value="NifU_N"/>
    <property type="match status" value="1"/>
</dbReference>
<dbReference type="CDD" id="cd06664">
    <property type="entry name" value="IscU_like"/>
    <property type="match status" value="1"/>
</dbReference>
<accession>A0A1F5ZST3</accession>
<evidence type="ECO:0000313" key="2">
    <source>
        <dbReference type="EMBL" id="OGG15167.1"/>
    </source>
</evidence>
<sequence length="124" mass="13898">MDLYRDNILDHYKNPRNFGNMDKPDSLAEESNPLCGDKICIQIKLQTTNYKLQTIQDIKFSGVGCAISIASASLLTEKVKNMDLAKVQRLKTKDIVDMLGITLTPTRLKCALLSLEVLQKALNK</sequence>
<dbReference type="GO" id="GO:0016226">
    <property type="term" value="P:iron-sulfur cluster assembly"/>
    <property type="evidence" value="ECO:0007669"/>
    <property type="project" value="InterPro"/>
</dbReference>
<dbReference type="Proteomes" id="UP000177383">
    <property type="component" value="Unassembled WGS sequence"/>
</dbReference>
<gene>
    <name evidence="2" type="ORF">A2773_04735</name>
</gene>
<proteinExistence type="predicted"/>
<dbReference type="InterPro" id="IPR002871">
    <property type="entry name" value="NIF_FeS_clus_asmbl_NifU_N"/>
</dbReference>